<evidence type="ECO:0000313" key="4">
    <source>
        <dbReference type="EMBL" id="CAF4612095.1"/>
    </source>
</evidence>
<dbReference type="Proteomes" id="UP000663872">
    <property type="component" value="Unassembled WGS sequence"/>
</dbReference>
<dbReference type="Proteomes" id="UP000663862">
    <property type="component" value="Unassembled WGS sequence"/>
</dbReference>
<keyword evidence="1" id="KW-1133">Transmembrane helix</keyword>
<comment type="caution">
    <text evidence="2">The sequence shown here is derived from an EMBL/GenBank/DDBJ whole genome shotgun (WGS) entry which is preliminary data.</text>
</comment>
<gene>
    <name evidence="2" type="ORF">GRG538_LOCUS2227</name>
    <name evidence="4" type="ORF">QYT958_LOCUS12288</name>
    <name evidence="3" type="ORF">TSG867_LOCUS28010</name>
</gene>
<dbReference type="Proteomes" id="UP000663848">
    <property type="component" value="Unassembled WGS sequence"/>
</dbReference>
<evidence type="ECO:0000313" key="3">
    <source>
        <dbReference type="EMBL" id="CAF4604070.1"/>
    </source>
</evidence>
<keyword evidence="1" id="KW-0812">Transmembrane</keyword>
<dbReference type="AlphaFoldDB" id="A0A817TK50"/>
<name>A0A817TK50_9BILA</name>
<accession>A0A817TK50</accession>
<proteinExistence type="predicted"/>
<organism evidence="2 5">
    <name type="scientific">Rotaria socialis</name>
    <dbReference type="NCBI Taxonomy" id="392032"/>
    <lineage>
        <taxon>Eukaryota</taxon>
        <taxon>Metazoa</taxon>
        <taxon>Spiralia</taxon>
        <taxon>Gnathifera</taxon>
        <taxon>Rotifera</taxon>
        <taxon>Eurotatoria</taxon>
        <taxon>Bdelloidea</taxon>
        <taxon>Philodinida</taxon>
        <taxon>Philodinidae</taxon>
        <taxon>Rotaria</taxon>
    </lineage>
</organism>
<dbReference type="EMBL" id="CAJNYT010000053">
    <property type="protein sequence ID" value="CAF3318801.1"/>
    <property type="molecule type" value="Genomic_DNA"/>
</dbReference>
<evidence type="ECO:0000256" key="1">
    <source>
        <dbReference type="SAM" id="Phobius"/>
    </source>
</evidence>
<sequence length="167" mass="18654">MKQQQQYQLNYELCIILGLIVALLGGIAIATVLTLYIEQSYKTLSTTSTSSTTITTTTTQLNLTNATAQAYYCGDTSLYTLWQVYSTSGITMAISTVNCSFNSTPLYFTSMDGSNDHWFAGGYTAIYSPTAVSFIVYARALNNWTYMDMLNNSQLYQWNINWFGISN</sequence>
<feature type="transmembrane region" description="Helical" evidence="1">
    <location>
        <begin position="12"/>
        <end position="37"/>
    </location>
</feature>
<evidence type="ECO:0000313" key="5">
    <source>
        <dbReference type="Proteomes" id="UP000663872"/>
    </source>
</evidence>
<evidence type="ECO:0000313" key="2">
    <source>
        <dbReference type="EMBL" id="CAF3318801.1"/>
    </source>
</evidence>
<protein>
    <submittedName>
        <fullName evidence="2">Uncharacterized protein</fullName>
    </submittedName>
</protein>
<reference evidence="2" key="1">
    <citation type="submission" date="2021-02" db="EMBL/GenBank/DDBJ databases">
        <authorList>
            <person name="Nowell W R."/>
        </authorList>
    </citation>
    <scope>NUCLEOTIDE SEQUENCE</scope>
</reference>
<keyword evidence="1" id="KW-0472">Membrane</keyword>
<dbReference type="EMBL" id="CAJOBR010001483">
    <property type="protein sequence ID" value="CAF4612095.1"/>
    <property type="molecule type" value="Genomic_DNA"/>
</dbReference>
<dbReference type="EMBL" id="CAJOBQ010003376">
    <property type="protein sequence ID" value="CAF4604070.1"/>
    <property type="molecule type" value="Genomic_DNA"/>
</dbReference>